<dbReference type="Gene3D" id="3.90.180.10">
    <property type="entry name" value="Medium-chain alcohol dehydrogenases, catalytic domain"/>
    <property type="match status" value="1"/>
</dbReference>
<dbReference type="SMART" id="SM00829">
    <property type="entry name" value="PKS_ER"/>
    <property type="match status" value="1"/>
</dbReference>
<dbReference type="PANTHER" id="PTHR43205:SF35">
    <property type="entry name" value="ZINC-BINDING DEHYDROGENASE FAMILY PROTEIN"/>
    <property type="match status" value="1"/>
</dbReference>
<dbReference type="Gene3D" id="3.40.50.720">
    <property type="entry name" value="NAD(P)-binding Rossmann-like Domain"/>
    <property type="match status" value="1"/>
</dbReference>
<sequence length="356" mass="39347">MEEVAVENKQVIFKGYIERAPRETDMEVRIGTVEVKTPKGSGAFLVKNLYLSCDPYMRGRMRDYHGSYIPPFVPGQPIQGFGVSKVVASDNPDFKPGDLVSGITGWEEYSLIQKPEQLRRVQQDDIPLSFNLGLLGMPGLTAYAGFYEVCSPKKGDYVFVSAASGAVGQLVGQLAKLHGCYVVGSAGTSQKVAKLDKFSIASASSTIIDYLSITLQMMLITQFDIYLTINRYFPEGIDIYFDNVGGDMLDAALLNMRISGRIAVCGMVSLHSLSDPQGIRNLFNLLTKRIRMQGFLQSDYLHLYPKFLEHVINNYRQGNLVYIEDMNEGLESAPAALAGLFSGKNVGKQVIRVAYE</sequence>
<organism evidence="3 4">
    <name type="scientific">Hevea brasiliensis</name>
    <name type="common">Para rubber tree</name>
    <name type="synonym">Siphonia brasiliensis</name>
    <dbReference type="NCBI Taxonomy" id="3981"/>
    <lineage>
        <taxon>Eukaryota</taxon>
        <taxon>Viridiplantae</taxon>
        <taxon>Streptophyta</taxon>
        <taxon>Embryophyta</taxon>
        <taxon>Tracheophyta</taxon>
        <taxon>Spermatophyta</taxon>
        <taxon>Magnoliopsida</taxon>
        <taxon>eudicotyledons</taxon>
        <taxon>Gunneridae</taxon>
        <taxon>Pentapetalae</taxon>
        <taxon>rosids</taxon>
        <taxon>fabids</taxon>
        <taxon>Malpighiales</taxon>
        <taxon>Euphorbiaceae</taxon>
        <taxon>Crotonoideae</taxon>
        <taxon>Micrandreae</taxon>
        <taxon>Hevea</taxon>
    </lineage>
</organism>
<comment type="caution">
    <text evidence="3">The sequence shown here is derived from an EMBL/GenBank/DDBJ whole genome shotgun (WGS) entry which is preliminary data.</text>
</comment>
<proteinExistence type="predicted"/>
<dbReference type="GO" id="GO:0016628">
    <property type="term" value="F:oxidoreductase activity, acting on the CH-CH group of donors, NAD or NADP as acceptor"/>
    <property type="evidence" value="ECO:0007669"/>
    <property type="project" value="InterPro"/>
</dbReference>
<name>A0A6A6KX50_HEVBR</name>
<feature type="domain" description="Enoyl reductase (ER)" evidence="2">
    <location>
        <begin position="59"/>
        <end position="351"/>
    </location>
</feature>
<evidence type="ECO:0000313" key="4">
    <source>
        <dbReference type="Proteomes" id="UP000467840"/>
    </source>
</evidence>
<dbReference type="InterPro" id="IPR011032">
    <property type="entry name" value="GroES-like_sf"/>
</dbReference>
<dbReference type="InterPro" id="IPR036291">
    <property type="entry name" value="NAD(P)-bd_dom_sf"/>
</dbReference>
<dbReference type="Pfam" id="PF16884">
    <property type="entry name" value="ADH_N_2"/>
    <property type="match status" value="1"/>
</dbReference>
<gene>
    <name evidence="3" type="ORF">GH714_000243</name>
</gene>
<dbReference type="InterPro" id="IPR013149">
    <property type="entry name" value="ADH-like_C"/>
</dbReference>
<dbReference type="EMBL" id="JAAGAX010000014">
    <property type="protein sequence ID" value="KAF2292029.1"/>
    <property type="molecule type" value="Genomic_DNA"/>
</dbReference>
<evidence type="ECO:0000313" key="3">
    <source>
        <dbReference type="EMBL" id="KAF2292029.1"/>
    </source>
</evidence>
<protein>
    <recommendedName>
        <fullName evidence="2">Enoyl reductase (ER) domain-containing protein</fullName>
    </recommendedName>
</protein>
<dbReference type="SUPFAM" id="SSF51735">
    <property type="entry name" value="NAD(P)-binding Rossmann-fold domains"/>
    <property type="match status" value="1"/>
</dbReference>
<dbReference type="Pfam" id="PF00107">
    <property type="entry name" value="ADH_zinc_N"/>
    <property type="match status" value="1"/>
</dbReference>
<evidence type="ECO:0000259" key="2">
    <source>
        <dbReference type="SMART" id="SM00829"/>
    </source>
</evidence>
<keyword evidence="1" id="KW-0560">Oxidoreductase</keyword>
<dbReference type="InterPro" id="IPR045010">
    <property type="entry name" value="MDR_fam"/>
</dbReference>
<dbReference type="SUPFAM" id="SSF50129">
    <property type="entry name" value="GroES-like"/>
    <property type="match status" value="1"/>
</dbReference>
<dbReference type="AlphaFoldDB" id="A0A6A6KX50"/>
<reference evidence="3 4" key="1">
    <citation type="journal article" date="2020" name="Mol. Plant">
        <title>The Chromosome-Based Rubber Tree Genome Provides New Insights into Spurge Genome Evolution and Rubber Biosynthesis.</title>
        <authorList>
            <person name="Liu J."/>
            <person name="Shi C."/>
            <person name="Shi C.C."/>
            <person name="Li W."/>
            <person name="Zhang Q.J."/>
            <person name="Zhang Y."/>
            <person name="Li K."/>
            <person name="Lu H.F."/>
            <person name="Shi C."/>
            <person name="Zhu S.T."/>
            <person name="Xiao Z.Y."/>
            <person name="Nan H."/>
            <person name="Yue Y."/>
            <person name="Zhu X.G."/>
            <person name="Wu Y."/>
            <person name="Hong X.N."/>
            <person name="Fan G.Y."/>
            <person name="Tong Y."/>
            <person name="Zhang D."/>
            <person name="Mao C.L."/>
            <person name="Liu Y.L."/>
            <person name="Hao S.J."/>
            <person name="Liu W.Q."/>
            <person name="Lv M.Q."/>
            <person name="Zhang H.B."/>
            <person name="Liu Y."/>
            <person name="Hu-Tang G.R."/>
            <person name="Wang J.P."/>
            <person name="Wang J.H."/>
            <person name="Sun Y.H."/>
            <person name="Ni S.B."/>
            <person name="Chen W.B."/>
            <person name="Zhang X.C."/>
            <person name="Jiao Y.N."/>
            <person name="Eichler E.E."/>
            <person name="Li G.H."/>
            <person name="Liu X."/>
            <person name="Gao L.Z."/>
        </authorList>
    </citation>
    <scope>NUCLEOTIDE SEQUENCE [LARGE SCALE GENOMIC DNA]</scope>
    <source>
        <strain evidence="4">cv. GT1</strain>
        <tissue evidence="3">Leaf</tissue>
    </source>
</reference>
<dbReference type="FunFam" id="3.40.50.720:FF:000121">
    <property type="entry name" value="Prostaglandin reductase 2"/>
    <property type="match status" value="1"/>
</dbReference>
<dbReference type="InterPro" id="IPR020843">
    <property type="entry name" value="ER"/>
</dbReference>
<keyword evidence="4" id="KW-1185">Reference proteome</keyword>
<dbReference type="PANTHER" id="PTHR43205">
    <property type="entry name" value="PROSTAGLANDIN REDUCTASE"/>
    <property type="match status" value="1"/>
</dbReference>
<dbReference type="InterPro" id="IPR041694">
    <property type="entry name" value="ADH_N_2"/>
</dbReference>
<evidence type="ECO:0000256" key="1">
    <source>
        <dbReference type="ARBA" id="ARBA00023002"/>
    </source>
</evidence>
<dbReference type="Proteomes" id="UP000467840">
    <property type="component" value="Chromosome 13"/>
</dbReference>
<accession>A0A6A6KX50</accession>